<dbReference type="GO" id="GO:0005524">
    <property type="term" value="F:ATP binding"/>
    <property type="evidence" value="ECO:0007669"/>
    <property type="project" value="UniProtKB-UniRule"/>
</dbReference>
<keyword evidence="4" id="KW-0418">Kinase</keyword>
<dbReference type="InterPro" id="IPR017441">
    <property type="entry name" value="Protein_kinase_ATP_BS"/>
</dbReference>
<reference evidence="9 10" key="1">
    <citation type="journal article" date="2023" name="Life. Sci Alliance">
        <title>Evolutionary insights into 3D genome organization and epigenetic landscape of Vigna mungo.</title>
        <authorList>
            <person name="Junaid A."/>
            <person name="Singh B."/>
            <person name="Bhatia S."/>
        </authorList>
    </citation>
    <scope>NUCLEOTIDE SEQUENCE [LARGE SCALE GENOMIC DNA]</scope>
    <source>
        <strain evidence="9">Urdbean</strain>
    </source>
</reference>
<evidence type="ECO:0000313" key="10">
    <source>
        <dbReference type="Proteomes" id="UP001374535"/>
    </source>
</evidence>
<dbReference type="PANTHER" id="PTHR44329:SF151">
    <property type="entry name" value="SERINE_THREONINE-PROTEIN KINASE STY17"/>
    <property type="match status" value="1"/>
</dbReference>
<evidence type="ECO:0000256" key="3">
    <source>
        <dbReference type="ARBA" id="ARBA00022741"/>
    </source>
</evidence>
<keyword evidence="3 6" id="KW-0547">Nucleotide-binding</keyword>
<comment type="similarity">
    <text evidence="7">Belongs to the protein kinase superfamily.</text>
</comment>
<evidence type="ECO:0000259" key="8">
    <source>
        <dbReference type="PROSITE" id="PS50011"/>
    </source>
</evidence>
<keyword evidence="5 6" id="KW-0067">ATP-binding</keyword>
<evidence type="ECO:0000256" key="4">
    <source>
        <dbReference type="ARBA" id="ARBA00022777"/>
    </source>
</evidence>
<proteinExistence type="inferred from homology"/>
<dbReference type="Gene3D" id="1.10.510.10">
    <property type="entry name" value="Transferase(Phosphotransferase) domain 1"/>
    <property type="match status" value="1"/>
</dbReference>
<evidence type="ECO:0000256" key="2">
    <source>
        <dbReference type="ARBA" id="ARBA00022679"/>
    </source>
</evidence>
<gene>
    <name evidence="9" type="ORF">V8G54_017095</name>
</gene>
<dbReference type="InterPro" id="IPR011009">
    <property type="entry name" value="Kinase-like_dom_sf"/>
</dbReference>
<dbReference type="GO" id="GO:0004674">
    <property type="term" value="F:protein serine/threonine kinase activity"/>
    <property type="evidence" value="ECO:0007669"/>
    <property type="project" value="UniProtKB-KW"/>
</dbReference>
<dbReference type="EMBL" id="CP144696">
    <property type="protein sequence ID" value="WVZ12565.1"/>
    <property type="molecule type" value="Genomic_DNA"/>
</dbReference>
<dbReference type="SUPFAM" id="SSF56112">
    <property type="entry name" value="Protein kinase-like (PK-like)"/>
    <property type="match status" value="1"/>
</dbReference>
<accession>A0AAQ3NP73</accession>
<dbReference type="PROSITE" id="PS00107">
    <property type="entry name" value="PROTEIN_KINASE_ATP"/>
    <property type="match status" value="1"/>
</dbReference>
<feature type="domain" description="Protein kinase" evidence="8">
    <location>
        <begin position="42"/>
        <end position="153"/>
    </location>
</feature>
<dbReference type="InterPro" id="IPR008271">
    <property type="entry name" value="Ser/Thr_kinase_AS"/>
</dbReference>
<dbReference type="PROSITE" id="PS00108">
    <property type="entry name" value="PROTEIN_KINASE_ST"/>
    <property type="match status" value="1"/>
</dbReference>
<dbReference type="GO" id="GO:0004713">
    <property type="term" value="F:protein tyrosine kinase activity"/>
    <property type="evidence" value="ECO:0007669"/>
    <property type="project" value="InterPro"/>
</dbReference>
<dbReference type="PROSITE" id="PS50011">
    <property type="entry name" value="PROTEIN_KINASE_DOM"/>
    <property type="match status" value="1"/>
</dbReference>
<feature type="binding site" evidence="6">
    <location>
        <position position="69"/>
    </location>
    <ligand>
        <name>ATP</name>
        <dbReference type="ChEBI" id="CHEBI:30616"/>
    </ligand>
</feature>
<dbReference type="InterPro" id="IPR000719">
    <property type="entry name" value="Prot_kinase_dom"/>
</dbReference>
<dbReference type="InterPro" id="IPR001245">
    <property type="entry name" value="Ser-Thr/Tyr_kinase_cat_dom"/>
</dbReference>
<evidence type="ECO:0000256" key="7">
    <source>
        <dbReference type="RuleBase" id="RU000304"/>
    </source>
</evidence>
<keyword evidence="2" id="KW-0808">Transferase</keyword>
<evidence type="ECO:0000256" key="5">
    <source>
        <dbReference type="ARBA" id="ARBA00022840"/>
    </source>
</evidence>
<dbReference type="Proteomes" id="UP001374535">
    <property type="component" value="Chromosome 5"/>
</dbReference>
<keyword evidence="10" id="KW-1185">Reference proteome</keyword>
<evidence type="ECO:0000256" key="1">
    <source>
        <dbReference type="ARBA" id="ARBA00022527"/>
    </source>
</evidence>
<organism evidence="9 10">
    <name type="scientific">Vigna mungo</name>
    <name type="common">Black gram</name>
    <name type="synonym">Phaseolus mungo</name>
    <dbReference type="NCBI Taxonomy" id="3915"/>
    <lineage>
        <taxon>Eukaryota</taxon>
        <taxon>Viridiplantae</taxon>
        <taxon>Streptophyta</taxon>
        <taxon>Embryophyta</taxon>
        <taxon>Tracheophyta</taxon>
        <taxon>Spermatophyta</taxon>
        <taxon>Magnoliopsida</taxon>
        <taxon>eudicotyledons</taxon>
        <taxon>Gunneridae</taxon>
        <taxon>Pentapetalae</taxon>
        <taxon>rosids</taxon>
        <taxon>fabids</taxon>
        <taxon>Fabales</taxon>
        <taxon>Fabaceae</taxon>
        <taxon>Papilionoideae</taxon>
        <taxon>50 kb inversion clade</taxon>
        <taxon>NPAAA clade</taxon>
        <taxon>indigoferoid/millettioid clade</taxon>
        <taxon>Phaseoleae</taxon>
        <taxon>Vigna</taxon>
    </lineage>
</organism>
<dbReference type="Gene3D" id="3.30.200.20">
    <property type="entry name" value="Phosphorylase Kinase, domain 1"/>
    <property type="match status" value="1"/>
</dbReference>
<dbReference type="SMART" id="SM00219">
    <property type="entry name" value="TyrKc"/>
    <property type="match status" value="1"/>
</dbReference>
<sequence>MTNQGIHCAANDHYQTRIEQSPHCIQIPTDGADVWELDTNQLKYENKVGSGSFGDLYRGTYCSQDVAIKVLKPERISTDMLKEFAQEVYIMRGSLYDFLHKQRGVFKLPSLLKVAIDVSKGMNYLHQNNIIHRDLKTANLLMDENEVRGFHEY</sequence>
<dbReference type="AlphaFoldDB" id="A0AAQ3NP73"/>
<dbReference type="PANTHER" id="PTHR44329">
    <property type="entry name" value="SERINE/THREONINE-PROTEIN KINASE TNNI3K-RELATED"/>
    <property type="match status" value="1"/>
</dbReference>
<dbReference type="Pfam" id="PF07714">
    <property type="entry name" value="PK_Tyr_Ser-Thr"/>
    <property type="match status" value="1"/>
</dbReference>
<dbReference type="InterPro" id="IPR051681">
    <property type="entry name" value="Ser/Thr_Kinases-Pseudokinases"/>
</dbReference>
<protein>
    <recommendedName>
        <fullName evidence="8">Protein kinase domain-containing protein</fullName>
    </recommendedName>
</protein>
<keyword evidence="1 7" id="KW-0723">Serine/threonine-protein kinase</keyword>
<evidence type="ECO:0000313" key="9">
    <source>
        <dbReference type="EMBL" id="WVZ12565.1"/>
    </source>
</evidence>
<evidence type="ECO:0000256" key="6">
    <source>
        <dbReference type="PROSITE-ProRule" id="PRU10141"/>
    </source>
</evidence>
<dbReference type="InterPro" id="IPR020635">
    <property type="entry name" value="Tyr_kinase_cat_dom"/>
</dbReference>
<name>A0AAQ3NP73_VIGMU</name>